<dbReference type="InterPro" id="IPR002168">
    <property type="entry name" value="Lipase_GDXG_HIS_AS"/>
</dbReference>
<dbReference type="Gene3D" id="3.40.50.1820">
    <property type="entry name" value="alpha/beta hydrolase"/>
    <property type="match status" value="1"/>
</dbReference>
<keyword evidence="2 4" id="KW-0378">Hydrolase</keyword>
<evidence type="ECO:0000313" key="5">
    <source>
        <dbReference type="Proteomes" id="UP001291687"/>
    </source>
</evidence>
<dbReference type="PROSITE" id="PS01173">
    <property type="entry name" value="LIPASE_GDXG_HIS"/>
    <property type="match status" value="1"/>
</dbReference>
<dbReference type="GO" id="GO:0016787">
    <property type="term" value="F:hydrolase activity"/>
    <property type="evidence" value="ECO:0007669"/>
    <property type="project" value="UniProtKB-KW"/>
</dbReference>
<evidence type="ECO:0000256" key="2">
    <source>
        <dbReference type="ARBA" id="ARBA00022801"/>
    </source>
</evidence>
<dbReference type="InterPro" id="IPR050300">
    <property type="entry name" value="GDXG_lipolytic_enzyme"/>
</dbReference>
<dbReference type="Proteomes" id="UP001291687">
    <property type="component" value="Unassembled WGS sequence"/>
</dbReference>
<dbReference type="SUPFAM" id="SSF53474">
    <property type="entry name" value="alpha/beta-Hydrolases"/>
    <property type="match status" value="1"/>
</dbReference>
<sequence length="321" mass="35183">MSDVEPVTQVFLNSLLKAGGPPLNKLSIQDARNVLVNAQSGNIKISPVEIEDHDIPCGPDKKVNIRIFKPTSNNDKLPAFIYFHGGGWILGDKHTHYRLMCEIAHGANVAVVFINYDRSPEAQYPVAIEQLYGATKYISEHGGLFNLDISRIVIGGDSVGGNMTAAVTLLAKERKGPKIDFQILLYPVTDANFDTGSYNQFATGYFLTKEAMKWFWDAYLPDRNKRNEPTASPLQASLEQLNGLPPALVITGENDVLRDEGEAYARKLMNAGVNVTAIRFQGTIHDFVMLNAITETPAARGAIACVNDKLRSIFGSVTNGE</sequence>
<evidence type="ECO:0000313" key="4">
    <source>
        <dbReference type="EMBL" id="MEA0970310.1"/>
    </source>
</evidence>
<comment type="caution">
    <text evidence="4">The sequence shown here is derived from an EMBL/GenBank/DDBJ whole genome shotgun (WGS) entry which is preliminary data.</text>
</comment>
<dbReference type="InterPro" id="IPR029058">
    <property type="entry name" value="AB_hydrolase_fold"/>
</dbReference>
<accession>A0ABU5NAV4</accession>
<gene>
    <name evidence="4" type="ORF">Megvenef_00268</name>
</gene>
<reference evidence="4 5" key="1">
    <citation type="submission" date="2023-03" db="EMBL/GenBank/DDBJ databases">
        <title>Host association and intracellularity evolved multiple times independently in the Rickettsiales.</title>
        <authorList>
            <person name="Castelli M."/>
            <person name="Nardi T."/>
            <person name="Gammuto L."/>
            <person name="Bellinzona G."/>
            <person name="Sabaneyeva E."/>
            <person name="Potekhin A."/>
            <person name="Serra V."/>
            <person name="Petroni G."/>
            <person name="Sassera D."/>
        </authorList>
    </citation>
    <scope>NUCLEOTIDE SEQUENCE [LARGE SCALE GENOMIC DNA]</scope>
    <source>
        <strain evidence="4 5">Sr 2-6</strain>
    </source>
</reference>
<organism evidence="4 5">
    <name type="scientific">Candidatus Megaera venefica</name>
    <dbReference type="NCBI Taxonomy" id="2055910"/>
    <lineage>
        <taxon>Bacteria</taxon>
        <taxon>Pseudomonadati</taxon>
        <taxon>Pseudomonadota</taxon>
        <taxon>Alphaproteobacteria</taxon>
        <taxon>Rickettsiales</taxon>
        <taxon>Rickettsiaceae</taxon>
        <taxon>Candidatus Megaera</taxon>
    </lineage>
</organism>
<feature type="domain" description="Alpha/beta hydrolase fold-3" evidence="3">
    <location>
        <begin position="81"/>
        <end position="288"/>
    </location>
</feature>
<dbReference type="RefSeq" id="WP_322776213.1">
    <property type="nucleotide sequence ID" value="NZ_JARJFB010000010.1"/>
</dbReference>
<evidence type="ECO:0000256" key="1">
    <source>
        <dbReference type="ARBA" id="ARBA00010515"/>
    </source>
</evidence>
<dbReference type="PANTHER" id="PTHR48081">
    <property type="entry name" value="AB HYDROLASE SUPERFAMILY PROTEIN C4A8.06C"/>
    <property type="match status" value="1"/>
</dbReference>
<dbReference type="EMBL" id="JARJFB010000010">
    <property type="protein sequence ID" value="MEA0970310.1"/>
    <property type="molecule type" value="Genomic_DNA"/>
</dbReference>
<dbReference type="PANTHER" id="PTHR48081:SF8">
    <property type="entry name" value="ALPHA_BETA HYDROLASE FOLD-3 DOMAIN-CONTAINING PROTEIN-RELATED"/>
    <property type="match status" value="1"/>
</dbReference>
<dbReference type="Pfam" id="PF07859">
    <property type="entry name" value="Abhydrolase_3"/>
    <property type="match status" value="1"/>
</dbReference>
<name>A0ABU5NAV4_9RICK</name>
<evidence type="ECO:0000259" key="3">
    <source>
        <dbReference type="Pfam" id="PF07859"/>
    </source>
</evidence>
<protein>
    <submittedName>
        <fullName evidence="4">Alpha/beta hydrolase</fullName>
    </submittedName>
</protein>
<comment type="similarity">
    <text evidence="1">Belongs to the 'GDXG' lipolytic enzyme family.</text>
</comment>
<dbReference type="InterPro" id="IPR013094">
    <property type="entry name" value="AB_hydrolase_3"/>
</dbReference>
<keyword evidence="5" id="KW-1185">Reference proteome</keyword>
<proteinExistence type="inferred from homology"/>